<dbReference type="Proteomes" id="UP000887566">
    <property type="component" value="Unplaced"/>
</dbReference>
<reference evidence="3" key="1">
    <citation type="submission" date="2022-11" db="UniProtKB">
        <authorList>
            <consortium name="WormBaseParasite"/>
        </authorList>
    </citation>
    <scope>IDENTIFICATION</scope>
</reference>
<dbReference type="InterPro" id="IPR037939">
    <property type="entry name" value="CRADD"/>
</dbReference>
<dbReference type="GO" id="GO:0042981">
    <property type="term" value="P:regulation of apoptotic process"/>
    <property type="evidence" value="ECO:0007669"/>
    <property type="project" value="InterPro"/>
</dbReference>
<name>A0A914X4K7_9BILA</name>
<dbReference type="GO" id="GO:0002020">
    <property type="term" value="F:protease binding"/>
    <property type="evidence" value="ECO:0007669"/>
    <property type="project" value="InterPro"/>
</dbReference>
<dbReference type="Pfam" id="PF00619">
    <property type="entry name" value="CARD"/>
    <property type="match status" value="1"/>
</dbReference>
<dbReference type="GO" id="GO:0070513">
    <property type="term" value="F:death domain binding"/>
    <property type="evidence" value="ECO:0007669"/>
    <property type="project" value="InterPro"/>
</dbReference>
<dbReference type="InterPro" id="IPR001315">
    <property type="entry name" value="CARD"/>
</dbReference>
<dbReference type="SUPFAM" id="SSF47986">
    <property type="entry name" value="DEATH domain"/>
    <property type="match status" value="2"/>
</dbReference>
<evidence type="ECO:0000259" key="1">
    <source>
        <dbReference type="PROSITE" id="PS50209"/>
    </source>
</evidence>
<feature type="domain" description="CARD" evidence="1">
    <location>
        <begin position="1"/>
        <end position="89"/>
    </location>
</feature>
<dbReference type="CDD" id="cd01671">
    <property type="entry name" value="CARD"/>
    <property type="match status" value="2"/>
</dbReference>
<evidence type="ECO:0000313" key="3">
    <source>
        <dbReference type="WBParaSite" id="PSAMB.scaffold665size44223.g7822.t1"/>
    </source>
</evidence>
<proteinExistence type="predicted"/>
<sequence length="202" mass="22891">MELADKNRITSHRDEIVNNMRVDTVIDKLISSGTLTDNDEYELMEKPNSREKNRELLRILIGKPNSFDKFIAALRGTQQYELANLLQNQVAAVDATVAPTSTELIRKFENLSEKAIEDSLTRSLQDIVDSLDSKEVLIFLEKAGHLRRANRESIMAGSTYLEQHVNLVDHVKKGGKERCIAFIKALAETEQIRLVRSIADKI</sequence>
<dbReference type="Gene3D" id="1.10.533.10">
    <property type="entry name" value="Death Domain, Fas"/>
    <property type="match status" value="2"/>
</dbReference>
<dbReference type="InterPro" id="IPR011029">
    <property type="entry name" value="DEATH-like_dom_sf"/>
</dbReference>
<dbReference type="PROSITE" id="PS50209">
    <property type="entry name" value="CARD"/>
    <property type="match status" value="1"/>
</dbReference>
<dbReference type="AlphaFoldDB" id="A0A914X4K7"/>
<dbReference type="PANTHER" id="PTHR15034">
    <property type="entry name" value="DEATH DOMAIN-CONTAINING PROTEIN CRADD"/>
    <property type="match status" value="1"/>
</dbReference>
<organism evidence="2 3">
    <name type="scientific">Plectus sambesii</name>
    <dbReference type="NCBI Taxonomy" id="2011161"/>
    <lineage>
        <taxon>Eukaryota</taxon>
        <taxon>Metazoa</taxon>
        <taxon>Ecdysozoa</taxon>
        <taxon>Nematoda</taxon>
        <taxon>Chromadorea</taxon>
        <taxon>Plectida</taxon>
        <taxon>Plectina</taxon>
        <taxon>Plectoidea</taxon>
        <taxon>Plectidae</taxon>
        <taxon>Plectus</taxon>
    </lineage>
</organism>
<protein>
    <submittedName>
        <fullName evidence="3">CARD domain-containing protein</fullName>
    </submittedName>
</protein>
<keyword evidence="2" id="KW-1185">Reference proteome</keyword>
<accession>A0A914X4K7</accession>
<dbReference type="PANTHER" id="PTHR15034:SF5">
    <property type="entry name" value="DEATH DOMAIN-CONTAINING PROTEIN CRADD"/>
    <property type="match status" value="1"/>
</dbReference>
<dbReference type="WBParaSite" id="PSAMB.scaffold665size44223.g7822.t1">
    <property type="protein sequence ID" value="PSAMB.scaffold665size44223.g7822.t1"/>
    <property type="gene ID" value="PSAMB.scaffold665size44223.g7822"/>
</dbReference>
<evidence type="ECO:0000313" key="2">
    <source>
        <dbReference type="Proteomes" id="UP000887566"/>
    </source>
</evidence>